<dbReference type="AlphaFoldDB" id="A0A5C5V363"/>
<proteinExistence type="predicted"/>
<dbReference type="EMBL" id="SJPF01000003">
    <property type="protein sequence ID" value="TWT33004.1"/>
    <property type="molecule type" value="Genomic_DNA"/>
</dbReference>
<name>A0A5C5V363_9BACT</name>
<sequence length="461" mass="53256">MTCMQDLPRKGVASAMLAIVWTLLASSLHAEPYVFLELSQEHAIEQWRQDSTLVIGTVQESEPIVDSPLRPRDENSVRSVRLVLEVERQMWGRPLQDQVMRINLVRYRQANFGPEKDPRVGARIFYVVGHDGYKPEQDAWFGGDIGTAQSGEELRLDRFKRLLEIESGDEATAALIAGCLDSDGWYAAWCLNVLRESHLARAGERPAIHNKVRSRVSYEQSYDHCWRVLEHPTTTMVAYKNAMRRLQAKKLNETEQRRLHQCHLQRIVRLGAMPANYHDPQSLSEELGDLVKAYEDLPAKLKLEALQALPPVADPNRPARLRGTAWFAARRLFNPRDPVSRQETLAILQAYDLSDRQLSLNYLGQVQAATLADTRYHYRHCEEGISILYLGMLSADEAVSYKAAREWIDYCEQCRRRRIHWEELPDKTYEMRDAVFFKKTRDHLTKALCDWEVPDQRPKAY</sequence>
<accession>A0A5C5V363</accession>
<protein>
    <submittedName>
        <fullName evidence="1">Uncharacterized protein</fullName>
    </submittedName>
</protein>
<evidence type="ECO:0000313" key="1">
    <source>
        <dbReference type="EMBL" id="TWT33004.1"/>
    </source>
</evidence>
<comment type="caution">
    <text evidence="1">The sequence shown here is derived from an EMBL/GenBank/DDBJ whole genome shotgun (WGS) entry which is preliminary data.</text>
</comment>
<keyword evidence="2" id="KW-1185">Reference proteome</keyword>
<evidence type="ECO:0000313" key="2">
    <source>
        <dbReference type="Proteomes" id="UP000318878"/>
    </source>
</evidence>
<dbReference type="Proteomes" id="UP000318878">
    <property type="component" value="Unassembled WGS sequence"/>
</dbReference>
<organism evidence="1 2">
    <name type="scientific">Blastopirellula retiformator</name>
    <dbReference type="NCBI Taxonomy" id="2527970"/>
    <lineage>
        <taxon>Bacteria</taxon>
        <taxon>Pseudomonadati</taxon>
        <taxon>Planctomycetota</taxon>
        <taxon>Planctomycetia</taxon>
        <taxon>Pirellulales</taxon>
        <taxon>Pirellulaceae</taxon>
        <taxon>Blastopirellula</taxon>
    </lineage>
</organism>
<dbReference type="RefSeq" id="WP_146432458.1">
    <property type="nucleotide sequence ID" value="NZ_SJPF01000003.1"/>
</dbReference>
<gene>
    <name evidence="1" type="ORF">Enr8_28220</name>
</gene>
<reference evidence="1 2" key="1">
    <citation type="submission" date="2019-02" db="EMBL/GenBank/DDBJ databases">
        <title>Deep-cultivation of Planctomycetes and their phenomic and genomic characterization uncovers novel biology.</title>
        <authorList>
            <person name="Wiegand S."/>
            <person name="Jogler M."/>
            <person name="Boedeker C."/>
            <person name="Pinto D."/>
            <person name="Vollmers J."/>
            <person name="Rivas-Marin E."/>
            <person name="Kohn T."/>
            <person name="Peeters S.H."/>
            <person name="Heuer A."/>
            <person name="Rast P."/>
            <person name="Oberbeckmann S."/>
            <person name="Bunk B."/>
            <person name="Jeske O."/>
            <person name="Meyerdierks A."/>
            <person name="Storesund J.E."/>
            <person name="Kallscheuer N."/>
            <person name="Luecker S."/>
            <person name="Lage O.M."/>
            <person name="Pohl T."/>
            <person name="Merkel B.J."/>
            <person name="Hornburger P."/>
            <person name="Mueller R.-W."/>
            <person name="Bruemmer F."/>
            <person name="Labrenz M."/>
            <person name="Spormann A.M."/>
            <person name="Op Den Camp H."/>
            <person name="Overmann J."/>
            <person name="Amann R."/>
            <person name="Jetten M.S.M."/>
            <person name="Mascher T."/>
            <person name="Medema M.H."/>
            <person name="Devos D.P."/>
            <person name="Kaster A.-K."/>
            <person name="Ovreas L."/>
            <person name="Rohde M."/>
            <person name="Galperin M.Y."/>
            <person name="Jogler C."/>
        </authorList>
    </citation>
    <scope>NUCLEOTIDE SEQUENCE [LARGE SCALE GENOMIC DNA]</scope>
    <source>
        <strain evidence="1 2">Enr8</strain>
    </source>
</reference>